<dbReference type="InterPro" id="IPR011011">
    <property type="entry name" value="Znf_FYVE_PHD"/>
</dbReference>
<evidence type="ECO:0000313" key="7">
    <source>
        <dbReference type="Proteomes" id="UP000007801"/>
    </source>
</evidence>
<keyword evidence="7" id="KW-1185">Reference proteome</keyword>
<organism evidence="6 7">
    <name type="scientific">Drosophila ananassae</name>
    <name type="common">Fruit fly</name>
    <dbReference type="NCBI Taxonomy" id="7217"/>
    <lineage>
        <taxon>Eukaryota</taxon>
        <taxon>Metazoa</taxon>
        <taxon>Ecdysozoa</taxon>
        <taxon>Arthropoda</taxon>
        <taxon>Hexapoda</taxon>
        <taxon>Insecta</taxon>
        <taxon>Pterygota</taxon>
        <taxon>Neoptera</taxon>
        <taxon>Endopterygota</taxon>
        <taxon>Diptera</taxon>
        <taxon>Brachycera</taxon>
        <taxon>Muscomorpha</taxon>
        <taxon>Ephydroidea</taxon>
        <taxon>Drosophilidae</taxon>
        <taxon>Drosophila</taxon>
        <taxon>Sophophora</taxon>
    </lineage>
</organism>
<dbReference type="GO" id="GO:0008270">
    <property type="term" value="F:zinc ion binding"/>
    <property type="evidence" value="ECO:0007669"/>
    <property type="project" value="UniProtKB-KW"/>
</dbReference>
<dbReference type="InterPro" id="IPR019787">
    <property type="entry name" value="Znf_PHD-finger"/>
</dbReference>
<dbReference type="EMBL" id="CH902622">
    <property type="protein sequence ID" value="KPU75189.1"/>
    <property type="molecule type" value="Genomic_DNA"/>
</dbReference>
<dbReference type="SUPFAM" id="SSF57903">
    <property type="entry name" value="FYVE/PHD zinc finger"/>
    <property type="match status" value="1"/>
</dbReference>
<evidence type="ECO:0000313" key="6">
    <source>
        <dbReference type="EMBL" id="KPU75189.1"/>
    </source>
</evidence>
<protein>
    <recommendedName>
        <fullName evidence="5">PHD-type domain-containing protein</fullName>
    </recommendedName>
</protein>
<reference evidence="6 7" key="1">
    <citation type="journal article" date="2007" name="Nature">
        <title>Evolution of genes and genomes on the Drosophila phylogeny.</title>
        <authorList>
            <consortium name="Drosophila 12 Genomes Consortium"/>
            <person name="Clark A.G."/>
            <person name="Eisen M.B."/>
            <person name="Smith D.R."/>
            <person name="Bergman C.M."/>
            <person name="Oliver B."/>
            <person name="Markow T.A."/>
            <person name="Kaufman T.C."/>
            <person name="Kellis M."/>
            <person name="Gelbart W."/>
            <person name="Iyer V.N."/>
            <person name="Pollard D.A."/>
            <person name="Sackton T.B."/>
            <person name="Larracuente A.M."/>
            <person name="Singh N.D."/>
            <person name="Abad J.P."/>
            <person name="Abt D.N."/>
            <person name="Adryan B."/>
            <person name="Aguade M."/>
            <person name="Akashi H."/>
            <person name="Anderson W.W."/>
            <person name="Aquadro C.F."/>
            <person name="Ardell D.H."/>
            <person name="Arguello R."/>
            <person name="Artieri C.G."/>
            <person name="Barbash D.A."/>
            <person name="Barker D."/>
            <person name="Barsanti P."/>
            <person name="Batterham P."/>
            <person name="Batzoglou S."/>
            <person name="Begun D."/>
            <person name="Bhutkar A."/>
            <person name="Blanco E."/>
            <person name="Bosak S.A."/>
            <person name="Bradley R.K."/>
            <person name="Brand A.D."/>
            <person name="Brent M.R."/>
            <person name="Brooks A.N."/>
            <person name="Brown R.H."/>
            <person name="Butlin R.K."/>
            <person name="Caggese C."/>
            <person name="Calvi B.R."/>
            <person name="Bernardo de Carvalho A."/>
            <person name="Caspi A."/>
            <person name="Castrezana S."/>
            <person name="Celniker S.E."/>
            <person name="Chang J.L."/>
            <person name="Chapple C."/>
            <person name="Chatterji S."/>
            <person name="Chinwalla A."/>
            <person name="Civetta A."/>
            <person name="Clifton S.W."/>
            <person name="Comeron J.M."/>
            <person name="Costello J.C."/>
            <person name="Coyne J.A."/>
            <person name="Daub J."/>
            <person name="David R.G."/>
            <person name="Delcher A.L."/>
            <person name="Delehaunty K."/>
            <person name="Do C.B."/>
            <person name="Ebling H."/>
            <person name="Edwards K."/>
            <person name="Eickbush T."/>
            <person name="Evans J.D."/>
            <person name="Filipski A."/>
            <person name="Findeiss S."/>
            <person name="Freyhult E."/>
            <person name="Fulton L."/>
            <person name="Fulton R."/>
            <person name="Garcia A.C."/>
            <person name="Gardiner A."/>
            <person name="Garfield D.A."/>
            <person name="Garvin B.E."/>
            <person name="Gibson G."/>
            <person name="Gilbert D."/>
            <person name="Gnerre S."/>
            <person name="Godfrey J."/>
            <person name="Good R."/>
            <person name="Gotea V."/>
            <person name="Gravely B."/>
            <person name="Greenberg A.J."/>
            <person name="Griffiths-Jones S."/>
            <person name="Gross S."/>
            <person name="Guigo R."/>
            <person name="Gustafson E.A."/>
            <person name="Haerty W."/>
            <person name="Hahn M.W."/>
            <person name="Halligan D.L."/>
            <person name="Halpern A.L."/>
            <person name="Halter G.M."/>
            <person name="Han M.V."/>
            <person name="Heger A."/>
            <person name="Hillier L."/>
            <person name="Hinrichs A.S."/>
            <person name="Holmes I."/>
            <person name="Hoskins R.A."/>
            <person name="Hubisz M.J."/>
            <person name="Hultmark D."/>
            <person name="Huntley M.A."/>
            <person name="Jaffe D.B."/>
            <person name="Jagadeeshan S."/>
            <person name="Jeck W.R."/>
            <person name="Johnson J."/>
            <person name="Jones C.D."/>
            <person name="Jordan W.C."/>
            <person name="Karpen G.H."/>
            <person name="Kataoka E."/>
            <person name="Keightley P.D."/>
            <person name="Kheradpour P."/>
            <person name="Kirkness E.F."/>
            <person name="Koerich L.B."/>
            <person name="Kristiansen K."/>
            <person name="Kudrna D."/>
            <person name="Kulathinal R.J."/>
            <person name="Kumar S."/>
            <person name="Kwok R."/>
            <person name="Lander E."/>
            <person name="Langley C.H."/>
            <person name="Lapoint R."/>
            <person name="Lazzaro B.P."/>
            <person name="Lee S.J."/>
            <person name="Levesque L."/>
            <person name="Li R."/>
            <person name="Lin C.F."/>
            <person name="Lin M.F."/>
            <person name="Lindblad-Toh K."/>
            <person name="Llopart A."/>
            <person name="Long M."/>
            <person name="Low L."/>
            <person name="Lozovsky E."/>
            <person name="Lu J."/>
            <person name="Luo M."/>
            <person name="Machado C.A."/>
            <person name="Makalowski W."/>
            <person name="Marzo M."/>
            <person name="Matsuda M."/>
            <person name="Matzkin L."/>
            <person name="McAllister B."/>
            <person name="McBride C.S."/>
            <person name="McKernan B."/>
            <person name="McKernan K."/>
            <person name="Mendez-Lago M."/>
            <person name="Minx P."/>
            <person name="Mollenhauer M.U."/>
            <person name="Montooth K."/>
            <person name="Mount S.M."/>
            <person name="Mu X."/>
            <person name="Myers E."/>
            <person name="Negre B."/>
            <person name="Newfeld S."/>
            <person name="Nielsen R."/>
            <person name="Noor M.A."/>
            <person name="O'Grady P."/>
            <person name="Pachter L."/>
            <person name="Papaceit M."/>
            <person name="Parisi M.J."/>
            <person name="Parisi M."/>
            <person name="Parts L."/>
            <person name="Pedersen J.S."/>
            <person name="Pesole G."/>
            <person name="Phillippy A.M."/>
            <person name="Ponting C.P."/>
            <person name="Pop M."/>
            <person name="Porcelli D."/>
            <person name="Powell J.R."/>
            <person name="Prohaska S."/>
            <person name="Pruitt K."/>
            <person name="Puig M."/>
            <person name="Quesneville H."/>
            <person name="Ram K.R."/>
            <person name="Rand D."/>
            <person name="Rasmussen M.D."/>
            <person name="Reed L.K."/>
            <person name="Reenan R."/>
            <person name="Reily A."/>
            <person name="Remington K.A."/>
            <person name="Rieger T.T."/>
            <person name="Ritchie M.G."/>
            <person name="Robin C."/>
            <person name="Rogers Y.H."/>
            <person name="Rohde C."/>
            <person name="Rozas J."/>
            <person name="Rubenfield M.J."/>
            <person name="Ruiz A."/>
            <person name="Russo S."/>
            <person name="Salzberg S.L."/>
            <person name="Sanchez-Gracia A."/>
            <person name="Saranga D.J."/>
            <person name="Sato H."/>
            <person name="Schaeffer S.W."/>
            <person name="Schatz M.C."/>
            <person name="Schlenke T."/>
            <person name="Schwartz R."/>
            <person name="Segarra C."/>
            <person name="Singh R.S."/>
            <person name="Sirot L."/>
            <person name="Sirota M."/>
            <person name="Sisneros N.B."/>
            <person name="Smith C.D."/>
            <person name="Smith T.F."/>
            <person name="Spieth J."/>
            <person name="Stage D.E."/>
            <person name="Stark A."/>
            <person name="Stephan W."/>
            <person name="Strausberg R.L."/>
            <person name="Strempel S."/>
            <person name="Sturgill D."/>
            <person name="Sutton G."/>
            <person name="Sutton G.G."/>
            <person name="Tao W."/>
            <person name="Teichmann S."/>
            <person name="Tobari Y.N."/>
            <person name="Tomimura Y."/>
            <person name="Tsolas J.M."/>
            <person name="Valente V.L."/>
            <person name="Venter E."/>
            <person name="Venter J.C."/>
            <person name="Vicario S."/>
            <person name="Vieira F.G."/>
            <person name="Vilella A.J."/>
            <person name="Villasante A."/>
            <person name="Walenz B."/>
            <person name="Wang J."/>
            <person name="Wasserman M."/>
            <person name="Watts T."/>
            <person name="Wilson D."/>
            <person name="Wilson R.K."/>
            <person name="Wing R.A."/>
            <person name="Wolfner M.F."/>
            <person name="Wong A."/>
            <person name="Wong G.K."/>
            <person name="Wu C.I."/>
            <person name="Wu G."/>
            <person name="Yamamoto D."/>
            <person name="Yang H.P."/>
            <person name="Yang S.P."/>
            <person name="Yorke J.A."/>
            <person name="Yoshida K."/>
            <person name="Zdobnov E."/>
            <person name="Zhang P."/>
            <person name="Zhang Y."/>
            <person name="Zimin A.V."/>
            <person name="Baldwin J."/>
            <person name="Abdouelleil A."/>
            <person name="Abdulkadir J."/>
            <person name="Abebe A."/>
            <person name="Abera B."/>
            <person name="Abreu J."/>
            <person name="Acer S.C."/>
            <person name="Aftuck L."/>
            <person name="Alexander A."/>
            <person name="An P."/>
            <person name="Anderson E."/>
            <person name="Anderson S."/>
            <person name="Arachi H."/>
            <person name="Azer M."/>
            <person name="Bachantsang P."/>
            <person name="Barry A."/>
            <person name="Bayul T."/>
            <person name="Berlin A."/>
            <person name="Bessette D."/>
            <person name="Bloom T."/>
            <person name="Blye J."/>
            <person name="Boguslavskiy L."/>
            <person name="Bonnet C."/>
            <person name="Boukhgalter B."/>
            <person name="Bourzgui I."/>
            <person name="Brown A."/>
            <person name="Cahill P."/>
            <person name="Channer S."/>
            <person name="Cheshatsang Y."/>
            <person name="Chuda L."/>
            <person name="Citroen M."/>
            <person name="Collymore A."/>
            <person name="Cooke P."/>
            <person name="Costello M."/>
            <person name="D'Aco K."/>
            <person name="Daza R."/>
            <person name="De Haan G."/>
            <person name="DeGray S."/>
            <person name="DeMaso C."/>
            <person name="Dhargay N."/>
            <person name="Dooley K."/>
            <person name="Dooley E."/>
            <person name="Doricent M."/>
            <person name="Dorje P."/>
            <person name="Dorjee K."/>
            <person name="Dupes A."/>
            <person name="Elong R."/>
            <person name="Falk J."/>
            <person name="Farina A."/>
            <person name="Faro S."/>
            <person name="Ferguson D."/>
            <person name="Fisher S."/>
            <person name="Foley C.D."/>
            <person name="Franke A."/>
            <person name="Friedrich D."/>
            <person name="Gadbois L."/>
            <person name="Gearin G."/>
            <person name="Gearin C.R."/>
            <person name="Giannoukos G."/>
            <person name="Goode T."/>
            <person name="Graham J."/>
            <person name="Grandbois E."/>
            <person name="Grewal S."/>
            <person name="Gyaltsen K."/>
            <person name="Hafez N."/>
            <person name="Hagos B."/>
            <person name="Hall J."/>
            <person name="Henson C."/>
            <person name="Hollinger A."/>
            <person name="Honan T."/>
            <person name="Huard M.D."/>
            <person name="Hughes L."/>
            <person name="Hurhula B."/>
            <person name="Husby M.E."/>
            <person name="Kamat A."/>
            <person name="Kanga B."/>
            <person name="Kashin S."/>
            <person name="Khazanovich D."/>
            <person name="Kisner P."/>
            <person name="Lance K."/>
            <person name="Lara M."/>
            <person name="Lee W."/>
            <person name="Lennon N."/>
            <person name="Letendre F."/>
            <person name="LeVine R."/>
            <person name="Lipovsky A."/>
            <person name="Liu X."/>
            <person name="Liu J."/>
            <person name="Liu S."/>
            <person name="Lokyitsang T."/>
            <person name="Lokyitsang Y."/>
            <person name="Lubonja R."/>
            <person name="Lui A."/>
            <person name="MacDonald P."/>
            <person name="Magnisalis V."/>
            <person name="Maru K."/>
            <person name="Matthews C."/>
            <person name="McCusker W."/>
            <person name="McDonough S."/>
            <person name="Mehta T."/>
            <person name="Meldrim J."/>
            <person name="Meneus L."/>
            <person name="Mihai O."/>
            <person name="Mihalev A."/>
            <person name="Mihova T."/>
            <person name="Mittelman R."/>
            <person name="Mlenga V."/>
            <person name="Montmayeur A."/>
            <person name="Mulrain L."/>
            <person name="Navidi A."/>
            <person name="Naylor J."/>
            <person name="Negash T."/>
            <person name="Nguyen T."/>
            <person name="Nguyen N."/>
            <person name="Nicol R."/>
            <person name="Norbu C."/>
            <person name="Norbu N."/>
            <person name="Novod N."/>
            <person name="O'Neill B."/>
            <person name="Osman S."/>
            <person name="Markiewicz E."/>
            <person name="Oyono O.L."/>
            <person name="Patti C."/>
            <person name="Phunkhang P."/>
            <person name="Pierre F."/>
            <person name="Priest M."/>
            <person name="Raghuraman S."/>
            <person name="Rege F."/>
            <person name="Reyes R."/>
            <person name="Rise C."/>
            <person name="Rogov P."/>
            <person name="Ross K."/>
            <person name="Ryan E."/>
            <person name="Settipalli S."/>
            <person name="Shea T."/>
            <person name="Sherpa N."/>
            <person name="Shi L."/>
            <person name="Shih D."/>
            <person name="Sparrow T."/>
            <person name="Spaulding J."/>
            <person name="Stalker J."/>
            <person name="Stange-Thomann N."/>
            <person name="Stavropoulos S."/>
            <person name="Stone C."/>
            <person name="Strader C."/>
            <person name="Tesfaye S."/>
            <person name="Thomson T."/>
            <person name="Thoulutsang Y."/>
            <person name="Thoulutsang D."/>
            <person name="Topham K."/>
            <person name="Topping I."/>
            <person name="Tsamla T."/>
            <person name="Vassiliev H."/>
            <person name="Vo A."/>
            <person name="Wangchuk T."/>
            <person name="Wangdi T."/>
            <person name="Weiand M."/>
            <person name="Wilkinson J."/>
            <person name="Wilson A."/>
            <person name="Yadav S."/>
            <person name="Young G."/>
            <person name="Yu Q."/>
            <person name="Zembek L."/>
            <person name="Zhong D."/>
            <person name="Zimmer A."/>
            <person name="Zwirko Z."/>
            <person name="Jaffe D.B."/>
            <person name="Alvarez P."/>
            <person name="Brockman W."/>
            <person name="Butler J."/>
            <person name="Chin C."/>
            <person name="Gnerre S."/>
            <person name="Grabherr M."/>
            <person name="Kleber M."/>
            <person name="Mauceli E."/>
            <person name="MacCallum I."/>
        </authorList>
    </citation>
    <scope>NUCLEOTIDE SEQUENCE [LARGE SCALE GENOMIC DNA]</scope>
    <source>
        <strain evidence="7">Tucson 14024-0371.13</strain>
    </source>
</reference>
<dbReference type="PROSITE" id="PS50016">
    <property type="entry name" value="ZF_PHD_2"/>
    <property type="match status" value="1"/>
</dbReference>
<gene>
    <name evidence="6" type="primary">Dana\GF27962</name>
    <name evidence="6" type="ORF">GF27962</name>
</gene>
<evidence type="ECO:0000256" key="4">
    <source>
        <dbReference type="PROSITE-ProRule" id="PRU00146"/>
    </source>
</evidence>
<proteinExistence type="predicted"/>
<keyword evidence="1" id="KW-0479">Metal-binding</keyword>
<feature type="domain" description="PHD-type" evidence="5">
    <location>
        <begin position="1"/>
        <end position="61"/>
    </location>
</feature>
<evidence type="ECO:0000256" key="1">
    <source>
        <dbReference type="ARBA" id="ARBA00022723"/>
    </source>
</evidence>
<evidence type="ECO:0000256" key="2">
    <source>
        <dbReference type="ARBA" id="ARBA00022771"/>
    </source>
</evidence>
<dbReference type="InParanoid" id="A0A0P9BUG2"/>
<dbReference type="Gene3D" id="3.30.40.10">
    <property type="entry name" value="Zinc/RING finger domain, C3HC4 (zinc finger)"/>
    <property type="match status" value="1"/>
</dbReference>
<sequence length="82" mass="9592">MFCRRCWIDFRAGEHPPVECSGPCGRRFHHRCVLVPGEVARVLRGQDSGGLEWYCHNCRQLYRLQLYFEVATDCTIRGISYL</sequence>
<dbReference type="InterPro" id="IPR013083">
    <property type="entry name" value="Znf_RING/FYVE/PHD"/>
</dbReference>
<accession>A0A0P9BUG2</accession>
<dbReference type="AlphaFoldDB" id="A0A0P9BUG2"/>
<name>A0A0P9BUG2_DROAN</name>
<keyword evidence="2 4" id="KW-0863">Zinc-finger</keyword>
<dbReference type="InterPro" id="IPR019786">
    <property type="entry name" value="Zinc_finger_PHD-type_CS"/>
</dbReference>
<keyword evidence="3" id="KW-0862">Zinc</keyword>
<evidence type="ECO:0000259" key="5">
    <source>
        <dbReference type="PROSITE" id="PS50016"/>
    </source>
</evidence>
<dbReference type="PROSITE" id="PS01359">
    <property type="entry name" value="ZF_PHD_1"/>
    <property type="match status" value="1"/>
</dbReference>
<dbReference type="Proteomes" id="UP000007801">
    <property type="component" value="Unassembled WGS sequence"/>
</dbReference>
<evidence type="ECO:0000256" key="3">
    <source>
        <dbReference type="ARBA" id="ARBA00022833"/>
    </source>
</evidence>